<evidence type="ECO:0000313" key="2">
    <source>
        <dbReference type="EMBL" id="TNN23083.1"/>
    </source>
</evidence>
<evidence type="ECO:0000313" key="3">
    <source>
        <dbReference type="Proteomes" id="UP000314294"/>
    </source>
</evidence>
<proteinExistence type="predicted"/>
<sequence>MDRVGSASPTSPGPEPPDVNTGFFWMGPGPQHRPRNGCGGINRPARVRGDFHQPSNERRKDNALILWLTPDAPLLTGSLQHAIPS</sequence>
<accession>A0A4Z2E2X6</accession>
<feature type="region of interest" description="Disordered" evidence="1">
    <location>
        <begin position="1"/>
        <end position="56"/>
    </location>
</feature>
<reference evidence="2 3" key="1">
    <citation type="submission" date="2019-03" db="EMBL/GenBank/DDBJ databases">
        <title>First draft genome of Liparis tanakae, snailfish: a comprehensive survey of snailfish specific genes.</title>
        <authorList>
            <person name="Kim W."/>
            <person name="Song I."/>
            <person name="Jeong J.-H."/>
            <person name="Kim D."/>
            <person name="Kim S."/>
            <person name="Ryu S."/>
            <person name="Song J.Y."/>
            <person name="Lee S.K."/>
        </authorList>
    </citation>
    <scope>NUCLEOTIDE SEQUENCE [LARGE SCALE GENOMIC DNA]</scope>
    <source>
        <tissue evidence="2">Muscle</tissue>
    </source>
</reference>
<name>A0A4Z2E2X6_9TELE</name>
<dbReference type="EMBL" id="SRLO01019876">
    <property type="protein sequence ID" value="TNN23083.1"/>
    <property type="molecule type" value="Genomic_DNA"/>
</dbReference>
<keyword evidence="3" id="KW-1185">Reference proteome</keyword>
<evidence type="ECO:0000256" key="1">
    <source>
        <dbReference type="SAM" id="MobiDB-lite"/>
    </source>
</evidence>
<comment type="caution">
    <text evidence="2">The sequence shown here is derived from an EMBL/GenBank/DDBJ whole genome shotgun (WGS) entry which is preliminary data.</text>
</comment>
<organism evidence="2 3">
    <name type="scientific">Liparis tanakae</name>
    <name type="common">Tanaka's snailfish</name>
    <dbReference type="NCBI Taxonomy" id="230148"/>
    <lineage>
        <taxon>Eukaryota</taxon>
        <taxon>Metazoa</taxon>
        <taxon>Chordata</taxon>
        <taxon>Craniata</taxon>
        <taxon>Vertebrata</taxon>
        <taxon>Euteleostomi</taxon>
        <taxon>Actinopterygii</taxon>
        <taxon>Neopterygii</taxon>
        <taxon>Teleostei</taxon>
        <taxon>Neoteleostei</taxon>
        <taxon>Acanthomorphata</taxon>
        <taxon>Eupercaria</taxon>
        <taxon>Perciformes</taxon>
        <taxon>Cottioidei</taxon>
        <taxon>Cottales</taxon>
        <taxon>Liparidae</taxon>
        <taxon>Liparis</taxon>
    </lineage>
</organism>
<dbReference type="Proteomes" id="UP000314294">
    <property type="component" value="Unassembled WGS sequence"/>
</dbReference>
<protein>
    <submittedName>
        <fullName evidence="2">Uncharacterized protein</fullName>
    </submittedName>
</protein>
<gene>
    <name evidence="2" type="ORF">EYF80_066800</name>
</gene>
<dbReference type="AlphaFoldDB" id="A0A4Z2E2X6"/>
<feature type="compositionally biased region" description="Basic and acidic residues" evidence="1">
    <location>
        <begin position="47"/>
        <end position="56"/>
    </location>
</feature>